<sequence>MSKILHMLDPRHHSRPSSQALAFTTQAAVESHKQPSHPSGPVNIVELFQSQGCNSCPPTNDALLDIIPQRPDVLVLTYDVTYWDYIGWKDVFGDKAFDERQRAYANRWQSNRVYTPQVIVNGRREAEGSGRVNQLIDQGIRAKEAGGQQVSMRLERNEVVVAGPDGSRGEVLAVFYDPSVHNVAVTRGENRGATLRHQNVVRKVARLDAWVGGTQRYAIPDSGEGLRVAILVQHGAGGRVLAALSV</sequence>
<evidence type="ECO:0000313" key="2">
    <source>
        <dbReference type="Proteomes" id="UP000799767"/>
    </source>
</evidence>
<dbReference type="OrthoDB" id="3889015at2759"/>
<reference evidence="1" key="1">
    <citation type="journal article" date="2020" name="Stud. Mycol.">
        <title>101 Dothideomycetes genomes: a test case for predicting lifestyles and emergence of pathogens.</title>
        <authorList>
            <person name="Haridas S."/>
            <person name="Albert R."/>
            <person name="Binder M."/>
            <person name="Bloem J."/>
            <person name="Labutti K."/>
            <person name="Salamov A."/>
            <person name="Andreopoulos B."/>
            <person name="Baker S."/>
            <person name="Barry K."/>
            <person name="Bills G."/>
            <person name="Bluhm B."/>
            <person name="Cannon C."/>
            <person name="Castanera R."/>
            <person name="Culley D."/>
            <person name="Daum C."/>
            <person name="Ezra D."/>
            <person name="Gonzalez J."/>
            <person name="Henrissat B."/>
            <person name="Kuo A."/>
            <person name="Liang C."/>
            <person name="Lipzen A."/>
            <person name="Lutzoni F."/>
            <person name="Magnuson J."/>
            <person name="Mondo S."/>
            <person name="Nolan M."/>
            <person name="Ohm R."/>
            <person name="Pangilinan J."/>
            <person name="Park H.-J."/>
            <person name="Ramirez L."/>
            <person name="Alfaro M."/>
            <person name="Sun H."/>
            <person name="Tritt A."/>
            <person name="Yoshinaga Y."/>
            <person name="Zwiers L.-H."/>
            <person name="Turgeon B."/>
            <person name="Goodwin S."/>
            <person name="Spatafora J."/>
            <person name="Crous P."/>
            <person name="Grigoriev I."/>
        </authorList>
    </citation>
    <scope>NUCLEOTIDE SEQUENCE</scope>
    <source>
        <strain evidence="1">CBS 113389</strain>
    </source>
</reference>
<dbReference type="Pfam" id="PF06764">
    <property type="entry name" value="DUF1223"/>
    <property type="match status" value="1"/>
</dbReference>
<dbReference type="AlphaFoldDB" id="A0A6A6PLB4"/>
<protein>
    <recommendedName>
        <fullName evidence="3">DUF1223 domain-containing protein</fullName>
    </recommendedName>
</protein>
<gene>
    <name evidence="1" type="ORF">BDY17DRAFT_302293</name>
</gene>
<proteinExistence type="predicted"/>
<dbReference type="Proteomes" id="UP000799767">
    <property type="component" value="Unassembled WGS sequence"/>
</dbReference>
<organism evidence="1 2">
    <name type="scientific">Neohortaea acidophila</name>
    <dbReference type="NCBI Taxonomy" id="245834"/>
    <lineage>
        <taxon>Eukaryota</taxon>
        <taxon>Fungi</taxon>
        <taxon>Dikarya</taxon>
        <taxon>Ascomycota</taxon>
        <taxon>Pezizomycotina</taxon>
        <taxon>Dothideomycetes</taxon>
        <taxon>Dothideomycetidae</taxon>
        <taxon>Mycosphaerellales</taxon>
        <taxon>Teratosphaeriaceae</taxon>
        <taxon>Neohortaea</taxon>
    </lineage>
</organism>
<dbReference type="PANTHER" id="PTHR36057">
    <property type="match status" value="1"/>
</dbReference>
<dbReference type="RefSeq" id="XP_033587295.1">
    <property type="nucleotide sequence ID" value="XM_033734379.1"/>
</dbReference>
<dbReference type="InterPro" id="IPR010634">
    <property type="entry name" value="DUF1223"/>
</dbReference>
<dbReference type="PANTHER" id="PTHR36057:SF1">
    <property type="entry name" value="LIPOPROTEIN LIPID ATTACHMENT SITE-LIKE PROTEIN, PUTATIVE (DUF1223)-RELATED"/>
    <property type="match status" value="1"/>
</dbReference>
<evidence type="ECO:0000313" key="1">
    <source>
        <dbReference type="EMBL" id="KAF2480725.1"/>
    </source>
</evidence>
<dbReference type="GeneID" id="54475381"/>
<name>A0A6A6PLB4_9PEZI</name>
<evidence type="ECO:0008006" key="3">
    <source>
        <dbReference type="Google" id="ProtNLM"/>
    </source>
</evidence>
<dbReference type="InterPro" id="IPR036249">
    <property type="entry name" value="Thioredoxin-like_sf"/>
</dbReference>
<accession>A0A6A6PLB4</accession>
<dbReference type="SUPFAM" id="SSF52833">
    <property type="entry name" value="Thioredoxin-like"/>
    <property type="match status" value="1"/>
</dbReference>
<keyword evidence="2" id="KW-1185">Reference proteome</keyword>
<dbReference type="EMBL" id="MU001639">
    <property type="protein sequence ID" value="KAF2480725.1"/>
    <property type="molecule type" value="Genomic_DNA"/>
</dbReference>